<dbReference type="PANTHER" id="PTHR30535">
    <property type="entry name" value="VITAMIN B12-BINDING PROTEIN"/>
    <property type="match status" value="1"/>
</dbReference>
<dbReference type="PANTHER" id="PTHR30535:SF7">
    <property type="entry name" value="IRON(III) DICITRATE-BINDING PROTEIN"/>
    <property type="match status" value="1"/>
</dbReference>
<dbReference type="PROSITE" id="PS50983">
    <property type="entry name" value="FE_B12_PBP"/>
    <property type="match status" value="1"/>
</dbReference>
<organism evidence="3 4">
    <name type="scientific">Chelatococcus albus</name>
    <dbReference type="NCBI Taxonomy" id="3047466"/>
    <lineage>
        <taxon>Bacteria</taxon>
        <taxon>Pseudomonadati</taxon>
        <taxon>Pseudomonadota</taxon>
        <taxon>Alphaproteobacteria</taxon>
        <taxon>Hyphomicrobiales</taxon>
        <taxon>Chelatococcaceae</taxon>
        <taxon>Chelatococcus</taxon>
    </lineage>
</organism>
<accession>A0ABT7AF00</accession>
<dbReference type="RefSeq" id="WP_283739919.1">
    <property type="nucleotide sequence ID" value="NZ_JASJEV010000003.1"/>
</dbReference>
<dbReference type="Pfam" id="PF01497">
    <property type="entry name" value="Peripla_BP_2"/>
    <property type="match status" value="1"/>
</dbReference>
<evidence type="ECO:0000259" key="2">
    <source>
        <dbReference type="PROSITE" id="PS50983"/>
    </source>
</evidence>
<evidence type="ECO:0000256" key="1">
    <source>
        <dbReference type="SAM" id="SignalP"/>
    </source>
</evidence>
<proteinExistence type="predicted"/>
<reference evidence="3 4" key="1">
    <citation type="submission" date="2023-05" db="EMBL/GenBank/DDBJ databases">
        <title>Chelatococcus sp. nov., a moderately thermophilic bacterium isolated from hot spring microbial mat.</title>
        <authorList>
            <person name="Hu C.-J."/>
            <person name="Li W.-J."/>
        </authorList>
    </citation>
    <scope>NUCLEOTIDE SEQUENCE [LARGE SCALE GENOMIC DNA]</scope>
    <source>
        <strain evidence="3 4">SYSU G07232</strain>
    </source>
</reference>
<keyword evidence="4" id="KW-1185">Reference proteome</keyword>
<name>A0ABT7AF00_9HYPH</name>
<feature type="signal peptide" evidence="1">
    <location>
        <begin position="1"/>
        <end position="29"/>
    </location>
</feature>
<feature type="chain" id="PRO_5045998051" evidence="1">
    <location>
        <begin position="30"/>
        <end position="326"/>
    </location>
</feature>
<evidence type="ECO:0000313" key="3">
    <source>
        <dbReference type="EMBL" id="MDJ1157928.1"/>
    </source>
</evidence>
<dbReference type="Gene3D" id="3.40.50.1980">
    <property type="entry name" value="Nitrogenase molybdenum iron protein domain"/>
    <property type="match status" value="2"/>
</dbReference>
<dbReference type="InterPro" id="IPR002491">
    <property type="entry name" value="ABC_transptr_periplasmic_BD"/>
</dbReference>
<dbReference type="EMBL" id="JASJEV010000003">
    <property type="protein sequence ID" value="MDJ1157928.1"/>
    <property type="molecule type" value="Genomic_DNA"/>
</dbReference>
<dbReference type="SUPFAM" id="SSF53807">
    <property type="entry name" value="Helical backbone' metal receptor"/>
    <property type="match status" value="1"/>
</dbReference>
<gene>
    <name evidence="3" type="ORF">QNA08_06735</name>
</gene>
<comment type="caution">
    <text evidence="3">The sequence shown here is derived from an EMBL/GenBank/DDBJ whole genome shotgun (WGS) entry which is preliminary data.</text>
</comment>
<sequence>MTLGSVRHRHVLFGLALVAALAAAASASAFPVTIDNCGRHITFDRPPSRAVSHDQNISEMMFALGLQPRMVGITGITGWYKMTPRFKAAMGSLPELAPKNPSMEVLIAAEPDFFFAGWSYGMQPGGEVTPDTLAVHGIKTYVLTESCIRVDKMRPRASMDLLYTDIRNLGAIFGKEEEAQALVHGWRERLAKVAEAVKGKPAPRVFLYDSGEEVPLTGGRFAMPTALIEAAGGRNVMDDLETSWGKVSWETVAARNPEFIILLDYQDEAGWKRLWEVLEKHPAMATTDAVKNRRFLPLLYTEITPGPANVGAVEKLAEALHAAGSR</sequence>
<dbReference type="CDD" id="cd01148">
    <property type="entry name" value="TroA_a"/>
    <property type="match status" value="1"/>
</dbReference>
<feature type="domain" description="Fe/B12 periplasmic-binding" evidence="2">
    <location>
        <begin position="49"/>
        <end position="326"/>
    </location>
</feature>
<dbReference type="InterPro" id="IPR050902">
    <property type="entry name" value="ABC_Transporter_SBP"/>
</dbReference>
<protein>
    <submittedName>
        <fullName evidence="3">ABC transporter substrate-binding protein</fullName>
    </submittedName>
</protein>
<keyword evidence="1" id="KW-0732">Signal</keyword>
<dbReference type="Proteomes" id="UP001321492">
    <property type="component" value="Unassembled WGS sequence"/>
</dbReference>
<evidence type="ECO:0000313" key="4">
    <source>
        <dbReference type="Proteomes" id="UP001321492"/>
    </source>
</evidence>